<protein>
    <submittedName>
        <fullName evidence="1">Uncharacterized protein</fullName>
    </submittedName>
</protein>
<dbReference type="Proteomes" id="UP000639274">
    <property type="component" value="Chromosome"/>
</dbReference>
<accession>A0A974Y1K1</accession>
<evidence type="ECO:0000313" key="1">
    <source>
        <dbReference type="EMBL" id="QSX79721.1"/>
    </source>
</evidence>
<dbReference type="KEGG" id="lsf:I8J32_007755"/>
<organism evidence="1 2">
    <name type="scientific">Agrilutibacter solisilvae</name>
    <dbReference type="NCBI Taxonomy" id="2763317"/>
    <lineage>
        <taxon>Bacteria</taxon>
        <taxon>Pseudomonadati</taxon>
        <taxon>Pseudomonadota</taxon>
        <taxon>Gammaproteobacteria</taxon>
        <taxon>Lysobacterales</taxon>
        <taxon>Lysobacteraceae</taxon>
        <taxon>Agrilutibacter</taxon>
    </lineage>
</organism>
<dbReference type="RefSeq" id="WP_200610358.1">
    <property type="nucleotide sequence ID" value="NZ_CP071518.1"/>
</dbReference>
<dbReference type="EMBL" id="CP071518">
    <property type="protein sequence ID" value="QSX79721.1"/>
    <property type="molecule type" value="Genomic_DNA"/>
</dbReference>
<proteinExistence type="predicted"/>
<sequence length="206" mass="22049">MTRSTVLIAMVVCLGCAHTAAEDHTQTSDVSEIYAQFLGDWTGKDKDPLSVSLSADAPSADEMKEIAECVDNGASTHWVRPEPIADLSGLVGKLPYVRMVDPSQWSPQDPGELIARGQSIESAVESGYAHGLMTFSAITFDQSGQKAAFAYSFDCGRLCGHGGTVIFVRTQGGWVESAKQCGAWISHHPDVRPGNSFKTSPLRNSA</sequence>
<dbReference type="AlphaFoldDB" id="A0A974Y1K1"/>
<keyword evidence="2" id="KW-1185">Reference proteome</keyword>
<reference evidence="1 2" key="1">
    <citation type="submission" date="2021-03" db="EMBL/GenBank/DDBJ databases">
        <title>Lysobacter sp. nov. isolated from soil of gangwondo yeongwol, south Korea.</title>
        <authorList>
            <person name="Kim K.R."/>
            <person name="Kim K.H."/>
            <person name="Jeon C.O."/>
        </authorList>
    </citation>
    <scope>NUCLEOTIDE SEQUENCE [LARGE SCALE GENOMIC DNA]</scope>
    <source>
        <strain evidence="1 2">R19</strain>
    </source>
</reference>
<name>A0A974Y1K1_9GAMM</name>
<evidence type="ECO:0000313" key="2">
    <source>
        <dbReference type="Proteomes" id="UP000639274"/>
    </source>
</evidence>
<gene>
    <name evidence="1" type="ORF">I8J32_007755</name>
</gene>